<comment type="caution">
    <text evidence="3">The sequence shown here is derived from an EMBL/GenBank/DDBJ whole genome shotgun (WGS) entry which is preliminary data.</text>
</comment>
<comment type="similarity">
    <text evidence="1">Belongs to the SIP oxidoreductase family.</text>
</comment>
<dbReference type="Pfam" id="PF04954">
    <property type="entry name" value="SIP"/>
    <property type="match status" value="1"/>
</dbReference>
<keyword evidence="4" id="KW-1185">Reference proteome</keyword>
<reference evidence="3 4" key="1">
    <citation type="journal article" date="2020" name="Int. J. Syst. Evol. Microbiol.">
        <title>Novel acetic acid bacteria from cider fermentations: Acetobacter conturbans sp. nov. and Acetobacter fallax sp. nov.</title>
        <authorList>
            <person name="Sombolestani A.S."/>
            <person name="Cleenwerck I."/>
            <person name="Cnockaert M."/>
            <person name="Borremans W."/>
            <person name="Wieme A.D."/>
            <person name="De Vuyst L."/>
            <person name="Vandamme P."/>
        </authorList>
    </citation>
    <scope>NUCLEOTIDE SEQUENCE [LARGE SCALE GENOMIC DNA]</scope>
    <source>
        <strain evidence="3 4">LMG 1637</strain>
    </source>
</reference>
<dbReference type="InterPro" id="IPR013113">
    <property type="entry name" value="SIP_FAD-bd"/>
</dbReference>
<dbReference type="EMBL" id="WOSW01000004">
    <property type="protein sequence ID" value="NHO31703.1"/>
    <property type="molecule type" value="Genomic_DNA"/>
</dbReference>
<dbReference type="Pfam" id="PF08021">
    <property type="entry name" value="FAD_binding_9"/>
    <property type="match status" value="2"/>
</dbReference>
<dbReference type="Gene3D" id="3.40.50.80">
    <property type="entry name" value="Nucleotide-binding domain of ferredoxin-NADP reductase (FNR) module"/>
    <property type="match status" value="1"/>
</dbReference>
<dbReference type="Gene3D" id="2.40.30.10">
    <property type="entry name" value="Translation factors"/>
    <property type="match status" value="1"/>
</dbReference>
<name>A0ABX0K7D2_9PROT</name>
<dbReference type="InterPro" id="IPR017938">
    <property type="entry name" value="Riboflavin_synthase-like_b-brl"/>
</dbReference>
<evidence type="ECO:0000256" key="1">
    <source>
        <dbReference type="ARBA" id="ARBA00035644"/>
    </source>
</evidence>
<accession>A0ABX0K7D2</accession>
<dbReference type="Proteomes" id="UP000615326">
    <property type="component" value="Unassembled WGS sequence"/>
</dbReference>
<dbReference type="PANTHER" id="PTHR30157:SF0">
    <property type="entry name" value="NADPH-DEPENDENT FERRIC-CHELATE REDUCTASE"/>
    <property type="match status" value="1"/>
</dbReference>
<sequence length="260" mass="28886">MSLTSFFSSKNGPEIRRVRHELKRRTLDVVSAERLTPHMIRVTLTSNDLSSFVSASPDDHIKIFLPGSDGEPVRRDYTPRRFDAARRELVLDFVSHEGGPAAAWARAARAGDRLDIGGPRGSQVIEGEIDHWVLIGDETALPAIGRRVEELTASARVTTVVAVPGAEDEQVFVTGARHEAHWVHRPLEDADRAEPVLTVLKTLECGPRTFVWVAAEAMVARAVRRYFLEERGLDRVWLKASGYWVKGRADAAVKDFDAEG</sequence>
<evidence type="ECO:0000313" key="4">
    <source>
        <dbReference type="Proteomes" id="UP000615326"/>
    </source>
</evidence>
<dbReference type="PROSITE" id="PS51384">
    <property type="entry name" value="FAD_FR"/>
    <property type="match status" value="1"/>
</dbReference>
<dbReference type="PANTHER" id="PTHR30157">
    <property type="entry name" value="FERRIC REDUCTASE, NADPH-DEPENDENT"/>
    <property type="match status" value="1"/>
</dbReference>
<dbReference type="InterPro" id="IPR039261">
    <property type="entry name" value="FNR_nucleotide-bd"/>
</dbReference>
<evidence type="ECO:0000313" key="3">
    <source>
        <dbReference type="EMBL" id="NHO31703.1"/>
    </source>
</evidence>
<dbReference type="SUPFAM" id="SSF63380">
    <property type="entry name" value="Riboflavin synthase domain-like"/>
    <property type="match status" value="1"/>
</dbReference>
<dbReference type="InterPro" id="IPR039374">
    <property type="entry name" value="SIP_fam"/>
</dbReference>
<organism evidence="3 4">
    <name type="scientific">Acetobacter fallax</name>
    <dbReference type="NCBI Taxonomy" id="1737473"/>
    <lineage>
        <taxon>Bacteria</taxon>
        <taxon>Pseudomonadati</taxon>
        <taxon>Pseudomonadota</taxon>
        <taxon>Alphaproteobacteria</taxon>
        <taxon>Acetobacterales</taxon>
        <taxon>Acetobacteraceae</taxon>
        <taxon>Acetobacter</taxon>
    </lineage>
</organism>
<gene>
    <name evidence="3" type="ORF">GOB84_03850</name>
</gene>
<evidence type="ECO:0000259" key="2">
    <source>
        <dbReference type="PROSITE" id="PS51384"/>
    </source>
</evidence>
<proteinExistence type="inferred from homology"/>
<dbReference type="CDD" id="cd06193">
    <property type="entry name" value="siderophore_interacting"/>
    <property type="match status" value="1"/>
</dbReference>
<dbReference type="InterPro" id="IPR017927">
    <property type="entry name" value="FAD-bd_FR_type"/>
</dbReference>
<protein>
    <submittedName>
        <fullName evidence="3">Siderophore-interacting protein</fullName>
    </submittedName>
</protein>
<dbReference type="InterPro" id="IPR007037">
    <property type="entry name" value="SIP_rossman_dom"/>
</dbReference>
<feature type="domain" description="FAD-binding FR-type" evidence="2">
    <location>
        <begin position="22"/>
        <end position="126"/>
    </location>
</feature>
<dbReference type="RefSeq" id="WP_173576310.1">
    <property type="nucleotide sequence ID" value="NZ_WOSW01000004.1"/>
</dbReference>